<keyword evidence="8" id="KW-1185">Reference proteome</keyword>
<name>A0A5C5FNS3_9BASI</name>
<dbReference type="SMART" id="SM00829">
    <property type="entry name" value="PKS_ER"/>
    <property type="match status" value="1"/>
</dbReference>
<evidence type="ECO:0000313" key="8">
    <source>
        <dbReference type="Proteomes" id="UP000311382"/>
    </source>
</evidence>
<evidence type="ECO:0000256" key="3">
    <source>
        <dbReference type="ARBA" id="ARBA00022833"/>
    </source>
</evidence>
<dbReference type="Proteomes" id="UP000311382">
    <property type="component" value="Unassembled WGS sequence"/>
</dbReference>
<dbReference type="SUPFAM" id="SSF51735">
    <property type="entry name" value="NAD(P)-binding Rossmann-fold domains"/>
    <property type="match status" value="1"/>
</dbReference>
<evidence type="ECO:0000256" key="5">
    <source>
        <dbReference type="RuleBase" id="RU361277"/>
    </source>
</evidence>
<dbReference type="InterPro" id="IPR020843">
    <property type="entry name" value="ER"/>
</dbReference>
<dbReference type="InterPro" id="IPR011032">
    <property type="entry name" value="GroES-like_sf"/>
</dbReference>
<dbReference type="AlphaFoldDB" id="A0A5C5FNS3"/>
<dbReference type="InterPro" id="IPR047109">
    <property type="entry name" value="CAD-like"/>
</dbReference>
<dbReference type="STRING" id="5288.A0A5C5FNS3"/>
<dbReference type="GO" id="GO:0008270">
    <property type="term" value="F:zinc ion binding"/>
    <property type="evidence" value="ECO:0007669"/>
    <property type="project" value="InterPro"/>
</dbReference>
<dbReference type="SUPFAM" id="SSF50129">
    <property type="entry name" value="GroES-like"/>
    <property type="match status" value="1"/>
</dbReference>
<dbReference type="FunFam" id="3.40.50.720:FF:000022">
    <property type="entry name" value="Cinnamyl alcohol dehydrogenase"/>
    <property type="match status" value="1"/>
</dbReference>
<dbReference type="InterPro" id="IPR002328">
    <property type="entry name" value="ADH_Zn_CS"/>
</dbReference>
<dbReference type="PROSITE" id="PS00059">
    <property type="entry name" value="ADH_ZINC"/>
    <property type="match status" value="1"/>
</dbReference>
<keyword evidence="4" id="KW-0560">Oxidoreductase</keyword>
<evidence type="ECO:0000256" key="2">
    <source>
        <dbReference type="ARBA" id="ARBA00022723"/>
    </source>
</evidence>
<dbReference type="OrthoDB" id="1879366at2759"/>
<dbReference type="EMBL" id="SOZI01000164">
    <property type="protein sequence ID" value="TNY17972.1"/>
    <property type="molecule type" value="Genomic_DNA"/>
</dbReference>
<comment type="similarity">
    <text evidence="5">Belongs to the zinc-containing alcohol dehydrogenase family.</text>
</comment>
<dbReference type="Pfam" id="PF00107">
    <property type="entry name" value="ADH_zinc_N"/>
    <property type="match status" value="1"/>
</dbReference>
<gene>
    <name evidence="7" type="ORF">DMC30DRAFT_419288</name>
</gene>
<evidence type="ECO:0000256" key="1">
    <source>
        <dbReference type="ARBA" id="ARBA00001947"/>
    </source>
</evidence>
<dbReference type="CDD" id="cd05283">
    <property type="entry name" value="CAD1"/>
    <property type="match status" value="1"/>
</dbReference>
<dbReference type="InterPro" id="IPR036291">
    <property type="entry name" value="NAD(P)-bd_dom_sf"/>
</dbReference>
<comment type="cofactor">
    <cofactor evidence="1 5">
        <name>Zn(2+)</name>
        <dbReference type="ChEBI" id="CHEBI:29105"/>
    </cofactor>
</comment>
<dbReference type="InterPro" id="IPR013149">
    <property type="entry name" value="ADH-like_C"/>
</dbReference>
<dbReference type="PANTHER" id="PTHR42683">
    <property type="entry name" value="ALDEHYDE REDUCTASE"/>
    <property type="match status" value="1"/>
</dbReference>
<proteinExistence type="inferred from homology"/>
<evidence type="ECO:0000256" key="4">
    <source>
        <dbReference type="ARBA" id="ARBA00023002"/>
    </source>
</evidence>
<accession>A0A5C5FNS3</accession>
<protein>
    <submittedName>
        <fullName evidence="7">GroES-like protein</fullName>
    </submittedName>
</protein>
<dbReference type="InterPro" id="IPR013154">
    <property type="entry name" value="ADH-like_N"/>
</dbReference>
<comment type="caution">
    <text evidence="7">The sequence shown here is derived from an EMBL/GenBank/DDBJ whole genome shotgun (WGS) entry which is preliminary data.</text>
</comment>
<sequence>MSDLQFRGYAINDTAKWTEFEVRDFEPMGERDDTIDIEIKYCGICSSDVHTITGGWGDINTPLVSGHEVGGIVRKVGKGVKGFKVGDRAVVGAQIDSCGKCRQCGDNQENYCPKQVDTYNAEAWDGKITQGGYSTAIRAPERFVFHIPDSLPLEDAAPMACGGLTVFSPMYRFGVKKGMKVGIAGLGGLGHFAVQFAAAMGAEVVVFTHQQDKVEDAKKMGASDVVLTTDKDWNQKYSFALDYLLVTIDVSKALPLTDLTSMLYVNGVCHLCCMPDDPIEAFQTQSLAANGASISVNHVGNKIEAEEMFRLAADKNVRAWKEMIPMSQVGKGVQGVKNNEVRYRYVLKQDLA</sequence>
<evidence type="ECO:0000313" key="7">
    <source>
        <dbReference type="EMBL" id="TNY17972.1"/>
    </source>
</evidence>
<organism evidence="7 8">
    <name type="scientific">Rhodotorula diobovata</name>
    <dbReference type="NCBI Taxonomy" id="5288"/>
    <lineage>
        <taxon>Eukaryota</taxon>
        <taxon>Fungi</taxon>
        <taxon>Dikarya</taxon>
        <taxon>Basidiomycota</taxon>
        <taxon>Pucciniomycotina</taxon>
        <taxon>Microbotryomycetes</taxon>
        <taxon>Sporidiobolales</taxon>
        <taxon>Sporidiobolaceae</taxon>
        <taxon>Rhodotorula</taxon>
    </lineage>
</organism>
<dbReference type="GO" id="GO:0016616">
    <property type="term" value="F:oxidoreductase activity, acting on the CH-OH group of donors, NAD or NADP as acceptor"/>
    <property type="evidence" value="ECO:0007669"/>
    <property type="project" value="InterPro"/>
</dbReference>
<feature type="domain" description="Enoyl reductase (ER)" evidence="6">
    <location>
        <begin position="10"/>
        <end position="290"/>
    </location>
</feature>
<keyword evidence="2 5" id="KW-0479">Metal-binding</keyword>
<keyword evidence="3 5" id="KW-0862">Zinc</keyword>
<evidence type="ECO:0000259" key="6">
    <source>
        <dbReference type="SMART" id="SM00829"/>
    </source>
</evidence>
<dbReference type="Gene3D" id="3.90.180.10">
    <property type="entry name" value="Medium-chain alcohol dehydrogenases, catalytic domain"/>
    <property type="match status" value="1"/>
</dbReference>
<reference evidence="7 8" key="1">
    <citation type="submission" date="2019-03" db="EMBL/GenBank/DDBJ databases">
        <title>Rhodosporidium diobovatum UCD-FST 08-225 genome sequencing, assembly, and annotation.</title>
        <authorList>
            <person name="Fakankun I.U."/>
            <person name="Fristensky B."/>
            <person name="Levin D.B."/>
        </authorList>
    </citation>
    <scope>NUCLEOTIDE SEQUENCE [LARGE SCALE GENOMIC DNA]</scope>
    <source>
        <strain evidence="7 8">UCD-FST 08-225</strain>
    </source>
</reference>
<dbReference type="Pfam" id="PF08240">
    <property type="entry name" value="ADH_N"/>
    <property type="match status" value="1"/>
</dbReference>
<dbReference type="Gene3D" id="3.40.50.720">
    <property type="entry name" value="NAD(P)-binding Rossmann-like Domain"/>
    <property type="match status" value="1"/>
</dbReference>